<organism evidence="2 3">
    <name type="scientific">Desulforamulus aeronauticus DSM 10349</name>
    <dbReference type="NCBI Taxonomy" id="1121421"/>
    <lineage>
        <taxon>Bacteria</taxon>
        <taxon>Bacillati</taxon>
        <taxon>Bacillota</taxon>
        <taxon>Clostridia</taxon>
        <taxon>Eubacteriales</taxon>
        <taxon>Peptococcaceae</taxon>
        <taxon>Desulforamulus</taxon>
    </lineage>
</organism>
<evidence type="ECO:0000313" key="2">
    <source>
        <dbReference type="EMBL" id="SHK42527.1"/>
    </source>
</evidence>
<dbReference type="CDD" id="cd07344">
    <property type="entry name" value="M48_yhfN_like"/>
    <property type="match status" value="1"/>
</dbReference>
<dbReference type="Gene3D" id="3.30.2010.10">
    <property type="entry name" value="Metalloproteases ('zincins'), catalytic domain"/>
    <property type="match status" value="1"/>
</dbReference>
<name>A0A1M6SDA8_9FIRM</name>
<feature type="domain" description="YgjP-like metallopeptidase" evidence="1">
    <location>
        <begin position="30"/>
        <end position="237"/>
    </location>
</feature>
<dbReference type="Pfam" id="PF01863">
    <property type="entry name" value="YgjP-like"/>
    <property type="match status" value="1"/>
</dbReference>
<dbReference type="OrthoDB" id="9811177at2"/>
<evidence type="ECO:0000313" key="3">
    <source>
        <dbReference type="Proteomes" id="UP000183997"/>
    </source>
</evidence>
<dbReference type="InterPro" id="IPR002725">
    <property type="entry name" value="YgjP-like_metallopeptidase"/>
</dbReference>
<dbReference type="AlphaFoldDB" id="A0A1M6SDA8"/>
<gene>
    <name evidence="2" type="ORF">SAMN02745123_01811</name>
</gene>
<sequence>MKEAMGKNMHTVQLGGKPISYQIRESRRAKHVRFTISSSDGLEVVVPSNYPQDQLETLLKSKQNWILEKLALFSRRVELVQKNALAATQVIRFLGKSYRVVTVFQPGAPQIEIVGDKIIIMLPQQNQVKIRDVLESWLRHQAREVIKQRLQFFSHKLNIKYNQVAIKDQKTRWGSCSSQGNLNFNYRLVMAPVPIIDYLVVHELAHLREMNHSKKFWLLVESVCPAYKAHRQWLKEHGAELTLPF</sequence>
<accession>A0A1M6SDA8</accession>
<protein>
    <recommendedName>
        <fullName evidence="1">YgjP-like metallopeptidase domain-containing protein</fullName>
    </recommendedName>
</protein>
<dbReference type="Proteomes" id="UP000183997">
    <property type="component" value="Unassembled WGS sequence"/>
</dbReference>
<dbReference type="PANTHER" id="PTHR30399">
    <property type="entry name" value="UNCHARACTERIZED PROTEIN YGJP"/>
    <property type="match status" value="1"/>
</dbReference>
<dbReference type="PANTHER" id="PTHR30399:SF1">
    <property type="entry name" value="UTP PYROPHOSPHATASE"/>
    <property type="match status" value="1"/>
</dbReference>
<dbReference type="RefSeq" id="WP_139257309.1">
    <property type="nucleotide sequence ID" value="NZ_FRAR01000013.1"/>
</dbReference>
<proteinExistence type="predicted"/>
<keyword evidence="3" id="KW-1185">Reference proteome</keyword>
<evidence type="ECO:0000259" key="1">
    <source>
        <dbReference type="Pfam" id="PF01863"/>
    </source>
</evidence>
<dbReference type="EMBL" id="FRAR01000013">
    <property type="protein sequence ID" value="SHK42527.1"/>
    <property type="molecule type" value="Genomic_DNA"/>
</dbReference>
<dbReference type="STRING" id="1121421.SAMN02745123_01811"/>
<dbReference type="InterPro" id="IPR053136">
    <property type="entry name" value="UTP_pyrophosphatase-like"/>
</dbReference>
<reference evidence="3" key="1">
    <citation type="submission" date="2016-11" db="EMBL/GenBank/DDBJ databases">
        <authorList>
            <person name="Varghese N."/>
            <person name="Submissions S."/>
        </authorList>
    </citation>
    <scope>NUCLEOTIDE SEQUENCE [LARGE SCALE GENOMIC DNA]</scope>
    <source>
        <strain evidence="3">DSM 10349</strain>
    </source>
</reference>